<dbReference type="CDD" id="cd06849">
    <property type="entry name" value="lipoyl_domain"/>
    <property type="match status" value="1"/>
</dbReference>
<evidence type="ECO:0000256" key="6">
    <source>
        <dbReference type="ARBA" id="ARBA00023315"/>
    </source>
</evidence>
<comment type="caution">
    <text evidence="11">The sequence shown here is derived from an EMBL/GenBank/DDBJ whole genome shotgun (WGS) entry which is preliminary data.</text>
</comment>
<evidence type="ECO:0000256" key="4">
    <source>
        <dbReference type="ARBA" id="ARBA00022679"/>
    </source>
</evidence>
<proteinExistence type="inferred from homology"/>
<reference evidence="12" key="1">
    <citation type="journal article" date="2019" name="Int. J. Syst. Evol. Microbiol.">
        <title>The Global Catalogue of Microorganisms (GCM) 10K type strain sequencing project: providing services to taxonomists for standard genome sequencing and annotation.</title>
        <authorList>
            <consortium name="The Broad Institute Genomics Platform"/>
            <consortium name="The Broad Institute Genome Sequencing Center for Infectious Disease"/>
            <person name="Wu L."/>
            <person name="Ma J."/>
        </authorList>
    </citation>
    <scope>NUCLEOTIDE SEQUENCE [LARGE SCALE GENOMIC DNA]</scope>
    <source>
        <strain evidence="12">CGMCC 1.10759</strain>
    </source>
</reference>
<dbReference type="InterPro" id="IPR003016">
    <property type="entry name" value="2-oxoA_DH_lipoyl-BS"/>
</dbReference>
<keyword evidence="4 7" id="KW-0808">Transferase</keyword>
<dbReference type="PROSITE" id="PS00189">
    <property type="entry name" value="LIPOYL"/>
    <property type="match status" value="1"/>
</dbReference>
<dbReference type="SUPFAM" id="SSF52777">
    <property type="entry name" value="CoA-dependent acyltransferases"/>
    <property type="match status" value="1"/>
</dbReference>
<dbReference type="Gene3D" id="3.30.559.10">
    <property type="entry name" value="Chloramphenicol acetyltransferase-like domain"/>
    <property type="match status" value="1"/>
</dbReference>
<dbReference type="EC" id="2.3.1.-" evidence="7"/>
<sequence length="510" mass="53667">MGQYSFKLPDVGEGTAEAEIGEWRVKVGDRVEEDQPLVDMMTDKATVELTSPVAGIVQSIAGKAGEKAAVGSVLVVLETAGAASDQNKQSAASQQPVEHAAAVATVAQASAEQRRTGTGPVALATTSGKPNISGQAASGAAHALSRSADSGAGGAHGTGHSDSGASTSRNADSKSSAAAGASRSGDSAANAVSGFSRTQGLDTQPRRGERPAASPAVRRRAEELGIKLQFVRGTGPTGRILHADLDTYLAQESGENGPSRIGHAELAPGGNHYLYSKLSGGEDIPVIGLRRQIAERMQAAKRHIPHFTYVEEVDVTELEELRAHLNATRAKDQPKLTLLPFLMRALVRVLREFPQMNATYDDEAGVIHRSAPVHIGMAVQTARGLLVAVIKHAESRDLWDCASEVGQLATVTRDGKASREQLTGSTITITSLGPLGGVSATPVINRPEVAIIGPNKIVERPVVRDGQIVIRKMMNLSSSFDHRVIDGAEAAEFIQRLRSVLEQPATIFVR</sequence>
<dbReference type="PROSITE" id="PS50968">
    <property type="entry name" value="BIOTINYL_LIPOYL"/>
    <property type="match status" value="1"/>
</dbReference>
<evidence type="ECO:0000313" key="11">
    <source>
        <dbReference type="EMBL" id="MFC4311713.1"/>
    </source>
</evidence>
<dbReference type="InterPro" id="IPR050743">
    <property type="entry name" value="2-oxoacid_DH_E2_comp"/>
</dbReference>
<protein>
    <recommendedName>
        <fullName evidence="7">Dihydrolipoamide acetyltransferase component of pyruvate dehydrogenase complex</fullName>
        <ecNumber evidence="7">2.3.1.-</ecNumber>
    </recommendedName>
</protein>
<comment type="cofactor">
    <cofactor evidence="1 7">
        <name>(R)-lipoate</name>
        <dbReference type="ChEBI" id="CHEBI:83088"/>
    </cofactor>
</comment>
<accession>A0ABV8SVR7</accession>
<evidence type="ECO:0000259" key="10">
    <source>
        <dbReference type="PROSITE" id="PS51826"/>
    </source>
</evidence>
<dbReference type="InterPro" id="IPR001078">
    <property type="entry name" value="2-oxoacid_DH_actylTfrase"/>
</dbReference>
<evidence type="ECO:0000256" key="8">
    <source>
        <dbReference type="SAM" id="MobiDB-lite"/>
    </source>
</evidence>
<dbReference type="SUPFAM" id="SSF51230">
    <property type="entry name" value="Single hybrid motif"/>
    <property type="match status" value="1"/>
</dbReference>
<evidence type="ECO:0000256" key="7">
    <source>
        <dbReference type="RuleBase" id="RU003423"/>
    </source>
</evidence>
<dbReference type="Pfam" id="PF00364">
    <property type="entry name" value="Biotin_lipoyl"/>
    <property type="match status" value="1"/>
</dbReference>
<organism evidence="11 12">
    <name type="scientific">Steroidobacter flavus</name>
    <dbReference type="NCBI Taxonomy" id="1842136"/>
    <lineage>
        <taxon>Bacteria</taxon>
        <taxon>Pseudomonadati</taxon>
        <taxon>Pseudomonadota</taxon>
        <taxon>Gammaproteobacteria</taxon>
        <taxon>Steroidobacterales</taxon>
        <taxon>Steroidobacteraceae</taxon>
        <taxon>Steroidobacter</taxon>
    </lineage>
</organism>
<dbReference type="Pfam" id="PF00198">
    <property type="entry name" value="2-oxoacid_dh"/>
    <property type="match status" value="1"/>
</dbReference>
<dbReference type="InterPro" id="IPR011053">
    <property type="entry name" value="Single_hybrid_motif"/>
</dbReference>
<dbReference type="InterPro" id="IPR023213">
    <property type="entry name" value="CAT-like_dom_sf"/>
</dbReference>
<feature type="region of interest" description="Disordered" evidence="8">
    <location>
        <begin position="105"/>
        <end position="220"/>
    </location>
</feature>
<name>A0ABV8SVR7_9GAMM</name>
<comment type="similarity">
    <text evidence="2 7">Belongs to the 2-oxoacid dehydrogenase family.</text>
</comment>
<dbReference type="SUPFAM" id="SSF47005">
    <property type="entry name" value="Peripheral subunit-binding domain of 2-oxo acid dehydrogenase complex"/>
    <property type="match status" value="1"/>
</dbReference>
<dbReference type="InterPro" id="IPR004167">
    <property type="entry name" value="PSBD"/>
</dbReference>
<dbReference type="RefSeq" id="WP_380600496.1">
    <property type="nucleotide sequence ID" value="NZ_JBHSDU010000010.1"/>
</dbReference>
<evidence type="ECO:0000313" key="12">
    <source>
        <dbReference type="Proteomes" id="UP001595904"/>
    </source>
</evidence>
<feature type="domain" description="Lipoyl-binding" evidence="9">
    <location>
        <begin position="3"/>
        <end position="78"/>
    </location>
</feature>
<dbReference type="InterPro" id="IPR036625">
    <property type="entry name" value="E3-bd_dom_sf"/>
</dbReference>
<dbReference type="InterPro" id="IPR000089">
    <property type="entry name" value="Biotin_lipoyl"/>
</dbReference>
<feature type="compositionally biased region" description="Polar residues" evidence="8">
    <location>
        <begin position="193"/>
        <end position="202"/>
    </location>
</feature>
<feature type="domain" description="Peripheral subunit-binding (PSBD)" evidence="10">
    <location>
        <begin position="212"/>
        <end position="249"/>
    </location>
</feature>
<keyword evidence="5 7" id="KW-0450">Lipoyl</keyword>
<dbReference type="Gene3D" id="4.10.320.10">
    <property type="entry name" value="E3-binding domain"/>
    <property type="match status" value="1"/>
</dbReference>
<evidence type="ECO:0000259" key="9">
    <source>
        <dbReference type="PROSITE" id="PS50968"/>
    </source>
</evidence>
<dbReference type="EMBL" id="JBHSDU010000010">
    <property type="protein sequence ID" value="MFC4311713.1"/>
    <property type="molecule type" value="Genomic_DNA"/>
</dbReference>
<dbReference type="PANTHER" id="PTHR43178:SF5">
    <property type="entry name" value="LIPOAMIDE ACYLTRANSFERASE COMPONENT OF BRANCHED-CHAIN ALPHA-KETO ACID DEHYDROGENASE COMPLEX, MITOCHONDRIAL"/>
    <property type="match status" value="1"/>
</dbReference>
<evidence type="ECO:0000256" key="3">
    <source>
        <dbReference type="ARBA" id="ARBA00011484"/>
    </source>
</evidence>
<keyword evidence="6 7" id="KW-0012">Acyltransferase</keyword>
<comment type="subunit">
    <text evidence="3">Forms a 24-polypeptide structural core with octahedral symmetry.</text>
</comment>
<evidence type="ECO:0000256" key="5">
    <source>
        <dbReference type="ARBA" id="ARBA00022823"/>
    </source>
</evidence>
<dbReference type="Pfam" id="PF02817">
    <property type="entry name" value="E3_binding"/>
    <property type="match status" value="1"/>
</dbReference>
<dbReference type="PANTHER" id="PTHR43178">
    <property type="entry name" value="DIHYDROLIPOAMIDE ACETYLTRANSFERASE COMPONENT OF PYRUVATE DEHYDROGENASE COMPLEX"/>
    <property type="match status" value="1"/>
</dbReference>
<feature type="compositionally biased region" description="Polar residues" evidence="8">
    <location>
        <begin position="124"/>
        <end position="136"/>
    </location>
</feature>
<keyword evidence="12" id="KW-1185">Reference proteome</keyword>
<evidence type="ECO:0000256" key="1">
    <source>
        <dbReference type="ARBA" id="ARBA00001938"/>
    </source>
</evidence>
<evidence type="ECO:0000256" key="2">
    <source>
        <dbReference type="ARBA" id="ARBA00007317"/>
    </source>
</evidence>
<dbReference type="Gene3D" id="2.40.50.100">
    <property type="match status" value="1"/>
</dbReference>
<dbReference type="GO" id="GO:0016746">
    <property type="term" value="F:acyltransferase activity"/>
    <property type="evidence" value="ECO:0007669"/>
    <property type="project" value="UniProtKB-KW"/>
</dbReference>
<feature type="compositionally biased region" description="Low complexity" evidence="8">
    <location>
        <begin position="158"/>
        <end position="191"/>
    </location>
</feature>
<dbReference type="Proteomes" id="UP001595904">
    <property type="component" value="Unassembled WGS sequence"/>
</dbReference>
<gene>
    <name evidence="11" type="ORF">ACFPN2_21690</name>
</gene>
<dbReference type="PROSITE" id="PS51826">
    <property type="entry name" value="PSBD"/>
    <property type="match status" value="1"/>
</dbReference>